<comment type="caution">
    <text evidence="2">The sequence shown here is derived from an EMBL/GenBank/DDBJ whole genome shotgun (WGS) entry which is preliminary data.</text>
</comment>
<sequence>MSRKALLIGAQTGGLTGVANDVAAMADTLARWGFDSTRCEDENASRAGILDAYERLIGQARPDDAVVVYYSGHGAYSPDPERGLGTPGHRVLQLIEPTDFTESTEEDFRGITALELSVLLARLTERTRNVTAVLDCCHSAHMSRDRDPVVKSRSRPVPERLIRAHLDTLRREGLPVDLPATGNPHAVRIVACGPEQLAGEAANADGVRMGYLTDALTRSLTELRDSGLAVSWATVVDRVRQRVLTAWPAQRPEVEGPARRVVFDTVETDPVATFPVSPVRDKVRIAGAPLLGVRPGDEFVVMPDDSPEADDRRKLGDVVVARVDAQAAYGVLSTGAPVPLGARAHLVRAALPALPVRITGDDPRLAAVARLVEPVPVVEVVPDAEVRVEAEPGGLVVHDTIGPLHAPQPPDAVVANLKRVAQARALRRLTEDPWLALETPVSIAFARVDDGVAVPLPRSGAVVHSGQAICVEVRNEGASTVYVSLLDIGVSHQISVLNPSAPSGVRLDPGRSYTFGGHDHTGRLAGLAVSWPTSVPAGEPRPETIVVLVSAEPTDTRVLEQSGVRSGGWSRLERYLRQLGTAGVRETAPEAARPVRFAVHTVDFDLVPTPAPPPETSVFQVDDRPTTPTWTRSGRTREVAVHLSDLVVHHNRRSRWSDVRLDALVVTDGTCHVHTEFFHDIKDGERLPSPTNPIFQGTARASLEVAVWMSPAGPLDLASHLHSANPADAANPVDTAHQALTEALGATIGLYRTTLTAAEHFGLGRTVGDGAVRAQDFSFRCTVTEPSVRVGVVGVEHREGTAG</sequence>
<evidence type="ECO:0000313" key="2">
    <source>
        <dbReference type="EMBL" id="RKT70909.1"/>
    </source>
</evidence>
<proteinExistence type="predicted"/>
<name>A0A495XBA1_9PSEU</name>
<dbReference type="PANTHER" id="PTHR48104">
    <property type="entry name" value="METACASPASE-4"/>
    <property type="match status" value="1"/>
</dbReference>
<dbReference type="InterPro" id="IPR029030">
    <property type="entry name" value="Caspase-like_dom_sf"/>
</dbReference>
<evidence type="ECO:0000259" key="1">
    <source>
        <dbReference type="Pfam" id="PF00656"/>
    </source>
</evidence>
<dbReference type="SUPFAM" id="SSF52129">
    <property type="entry name" value="Caspase-like"/>
    <property type="match status" value="1"/>
</dbReference>
<dbReference type="PANTHER" id="PTHR48104:SF30">
    <property type="entry name" value="METACASPASE-1"/>
    <property type="match status" value="1"/>
</dbReference>
<dbReference type="OrthoDB" id="8447555at2"/>
<feature type="domain" description="Peptidase C14 caspase" evidence="1">
    <location>
        <begin position="3"/>
        <end position="255"/>
    </location>
</feature>
<gene>
    <name evidence="2" type="ORF">DFJ66_4186</name>
</gene>
<keyword evidence="3" id="KW-1185">Reference proteome</keyword>
<dbReference type="GO" id="GO:0005737">
    <property type="term" value="C:cytoplasm"/>
    <property type="evidence" value="ECO:0007669"/>
    <property type="project" value="TreeGrafter"/>
</dbReference>
<protein>
    <submittedName>
        <fullName evidence="2">Caspase domain-containing protein</fullName>
    </submittedName>
</protein>
<dbReference type="InterPro" id="IPR050452">
    <property type="entry name" value="Metacaspase"/>
</dbReference>
<dbReference type="Proteomes" id="UP000272729">
    <property type="component" value="Unassembled WGS sequence"/>
</dbReference>
<accession>A0A495XBA1</accession>
<dbReference type="RefSeq" id="WP_121223316.1">
    <property type="nucleotide sequence ID" value="NZ_JBIUBA010000012.1"/>
</dbReference>
<evidence type="ECO:0000313" key="3">
    <source>
        <dbReference type="Proteomes" id="UP000272729"/>
    </source>
</evidence>
<dbReference type="GO" id="GO:0006508">
    <property type="term" value="P:proteolysis"/>
    <property type="evidence" value="ECO:0007669"/>
    <property type="project" value="InterPro"/>
</dbReference>
<organism evidence="2 3">
    <name type="scientific">Saccharothrix variisporea</name>
    <dbReference type="NCBI Taxonomy" id="543527"/>
    <lineage>
        <taxon>Bacteria</taxon>
        <taxon>Bacillati</taxon>
        <taxon>Actinomycetota</taxon>
        <taxon>Actinomycetes</taxon>
        <taxon>Pseudonocardiales</taxon>
        <taxon>Pseudonocardiaceae</taxon>
        <taxon>Saccharothrix</taxon>
    </lineage>
</organism>
<reference evidence="2 3" key="1">
    <citation type="submission" date="2018-10" db="EMBL/GenBank/DDBJ databases">
        <title>Sequencing the genomes of 1000 actinobacteria strains.</title>
        <authorList>
            <person name="Klenk H.-P."/>
        </authorList>
    </citation>
    <scope>NUCLEOTIDE SEQUENCE [LARGE SCALE GENOMIC DNA]</scope>
    <source>
        <strain evidence="2 3">DSM 43911</strain>
    </source>
</reference>
<dbReference type="Pfam" id="PF00656">
    <property type="entry name" value="Peptidase_C14"/>
    <property type="match status" value="1"/>
</dbReference>
<dbReference type="EMBL" id="RBXR01000001">
    <property type="protein sequence ID" value="RKT70909.1"/>
    <property type="molecule type" value="Genomic_DNA"/>
</dbReference>
<dbReference type="Gene3D" id="3.40.50.1460">
    <property type="match status" value="1"/>
</dbReference>
<dbReference type="GO" id="GO:0004197">
    <property type="term" value="F:cysteine-type endopeptidase activity"/>
    <property type="evidence" value="ECO:0007669"/>
    <property type="project" value="InterPro"/>
</dbReference>
<dbReference type="InterPro" id="IPR011600">
    <property type="entry name" value="Pept_C14_caspase"/>
</dbReference>
<dbReference type="AlphaFoldDB" id="A0A495XBA1"/>